<feature type="region of interest" description="Disordered" evidence="1">
    <location>
        <begin position="195"/>
        <end position="224"/>
    </location>
</feature>
<dbReference type="Proteomes" id="UP000237481">
    <property type="component" value="Unassembled WGS sequence"/>
</dbReference>
<accession>A0A2S4L2D1</accession>
<sequence>MEPLYTPVSVSYTLSVEAPESEARFNYIRFRLSLPWVEPRGPSSAAPHLLVINSLSPTSPQLRSLAQSFSPRLFSPPLQLAPFSPGTNRIYIRRTSLPAAFAPPPPALQAPAGPAAQRSTVALVLETQPGQASSSPAANPLTPLASHWFTRLQPDSIPRFGSCLVASSALAAHPIDALSTQVLDPTASQVINAPVTSQKEPAADGGVGADRSQSGLDTLEPPALHRGLSGTNHYLGALLKY</sequence>
<keyword evidence="3" id="KW-1185">Reference proteome</keyword>
<gene>
    <name evidence="2" type="ORF">TPAR_09141</name>
</gene>
<evidence type="ECO:0000313" key="2">
    <source>
        <dbReference type="EMBL" id="POR36596.1"/>
    </source>
</evidence>
<comment type="caution">
    <text evidence="2">The sequence shown here is derived from an EMBL/GenBank/DDBJ whole genome shotgun (WGS) entry which is preliminary data.</text>
</comment>
<dbReference type="EMBL" id="PKSG01000314">
    <property type="protein sequence ID" value="POR36596.1"/>
    <property type="molecule type" value="Genomic_DNA"/>
</dbReference>
<organism evidence="2 3">
    <name type="scientific">Tolypocladium paradoxum</name>
    <dbReference type="NCBI Taxonomy" id="94208"/>
    <lineage>
        <taxon>Eukaryota</taxon>
        <taxon>Fungi</taxon>
        <taxon>Dikarya</taxon>
        <taxon>Ascomycota</taxon>
        <taxon>Pezizomycotina</taxon>
        <taxon>Sordariomycetes</taxon>
        <taxon>Hypocreomycetidae</taxon>
        <taxon>Hypocreales</taxon>
        <taxon>Ophiocordycipitaceae</taxon>
        <taxon>Tolypocladium</taxon>
    </lineage>
</organism>
<proteinExistence type="predicted"/>
<protein>
    <submittedName>
        <fullName evidence="2">Uncharacterized protein</fullName>
    </submittedName>
</protein>
<evidence type="ECO:0000256" key="1">
    <source>
        <dbReference type="SAM" id="MobiDB-lite"/>
    </source>
</evidence>
<evidence type="ECO:0000313" key="3">
    <source>
        <dbReference type="Proteomes" id="UP000237481"/>
    </source>
</evidence>
<name>A0A2S4L2D1_9HYPO</name>
<reference evidence="2 3" key="1">
    <citation type="submission" date="2018-01" db="EMBL/GenBank/DDBJ databases">
        <title>Harnessing the power of phylogenomics to disentangle the directionality and signatures of interkingdom host jumping in the parasitic fungal genus Tolypocladium.</title>
        <authorList>
            <person name="Quandt C.A."/>
            <person name="Patterson W."/>
            <person name="Spatafora J.W."/>
        </authorList>
    </citation>
    <scope>NUCLEOTIDE SEQUENCE [LARGE SCALE GENOMIC DNA]</scope>
    <source>
        <strain evidence="2 3">NRBC 100945</strain>
    </source>
</reference>
<dbReference type="AlphaFoldDB" id="A0A2S4L2D1"/>